<dbReference type="InterPro" id="IPR000847">
    <property type="entry name" value="LysR_HTH_N"/>
</dbReference>
<dbReference type="InterPro" id="IPR005119">
    <property type="entry name" value="LysR_subst-bd"/>
</dbReference>
<dbReference type="InterPro" id="IPR036388">
    <property type="entry name" value="WH-like_DNA-bd_sf"/>
</dbReference>
<keyword evidence="4" id="KW-0804">Transcription</keyword>
<dbReference type="EMBL" id="CP018171">
    <property type="protein sequence ID" value="APH72649.1"/>
    <property type="molecule type" value="Genomic_DNA"/>
</dbReference>
<sequence>MEFRQNFRALQAFEAVSRHGSVSRAAEELGVSQSAVSHQLRLLGDLVGERLLRKEGRGIALTEAGASLAGKLQEAFAAIERSVGDTIGRRNETVRLAVCSSFGPGWLVPRLSQFYAANPLLDLHLHMYASDPELTDAVADAFVTTLPTEKGFYSLLLWPERLVPVVASATLSDGAPRLITTDLTRGRIGHDWHRHSELAGRPTVKPPGGRWLFASHYVTALEMVRAGLGAALVPDFLVARDVEVGSLSLLDDTAIPTSEDYYLCIKESRREEPALETLVRWFRGQISARSSLSENAAWMSK</sequence>
<evidence type="ECO:0000256" key="3">
    <source>
        <dbReference type="ARBA" id="ARBA00023125"/>
    </source>
</evidence>
<reference evidence="7" key="1">
    <citation type="submission" date="2016-11" db="EMBL/GenBank/DDBJ databases">
        <title>Mesorhizobium oceanicum sp. nov., isolated from deep seawater in South China Sea.</title>
        <authorList>
            <person name="Fu G.-Y."/>
        </authorList>
    </citation>
    <scope>NUCLEOTIDE SEQUENCE [LARGE SCALE GENOMIC DNA]</scope>
    <source>
        <strain evidence="7">B7</strain>
    </source>
</reference>
<dbReference type="SUPFAM" id="SSF46785">
    <property type="entry name" value="Winged helix' DNA-binding domain"/>
    <property type="match status" value="1"/>
</dbReference>
<dbReference type="GO" id="GO:0043565">
    <property type="term" value="F:sequence-specific DNA binding"/>
    <property type="evidence" value="ECO:0007669"/>
    <property type="project" value="TreeGrafter"/>
</dbReference>
<dbReference type="SUPFAM" id="SSF53850">
    <property type="entry name" value="Periplasmic binding protein-like II"/>
    <property type="match status" value="1"/>
</dbReference>
<comment type="similarity">
    <text evidence="1">Belongs to the LysR transcriptional regulatory family.</text>
</comment>
<organism evidence="6 7">
    <name type="scientific">Aquibium oceanicum</name>
    <dbReference type="NCBI Taxonomy" id="1670800"/>
    <lineage>
        <taxon>Bacteria</taxon>
        <taxon>Pseudomonadati</taxon>
        <taxon>Pseudomonadota</taxon>
        <taxon>Alphaproteobacteria</taxon>
        <taxon>Hyphomicrobiales</taxon>
        <taxon>Phyllobacteriaceae</taxon>
        <taxon>Aquibium</taxon>
    </lineage>
</organism>
<dbReference type="PANTHER" id="PTHR30537:SF26">
    <property type="entry name" value="GLYCINE CLEAVAGE SYSTEM TRANSCRIPTIONAL ACTIVATOR"/>
    <property type="match status" value="1"/>
</dbReference>
<gene>
    <name evidence="6" type="ORF">BSQ44_15740</name>
</gene>
<evidence type="ECO:0000313" key="6">
    <source>
        <dbReference type="EMBL" id="APH72649.1"/>
    </source>
</evidence>
<evidence type="ECO:0000256" key="2">
    <source>
        <dbReference type="ARBA" id="ARBA00023015"/>
    </source>
</evidence>
<dbReference type="InterPro" id="IPR058163">
    <property type="entry name" value="LysR-type_TF_proteobact-type"/>
</dbReference>
<keyword evidence="3" id="KW-0238">DNA-binding</keyword>
<dbReference type="KEGG" id="meso:BSQ44_15740"/>
<dbReference type="Gene3D" id="3.40.190.10">
    <property type="entry name" value="Periplasmic binding protein-like II"/>
    <property type="match status" value="2"/>
</dbReference>
<dbReference type="GO" id="GO:0003700">
    <property type="term" value="F:DNA-binding transcription factor activity"/>
    <property type="evidence" value="ECO:0007669"/>
    <property type="project" value="InterPro"/>
</dbReference>
<keyword evidence="7" id="KW-1185">Reference proteome</keyword>
<evidence type="ECO:0000313" key="7">
    <source>
        <dbReference type="Proteomes" id="UP000182840"/>
    </source>
</evidence>
<dbReference type="Proteomes" id="UP000182840">
    <property type="component" value="Chromosome"/>
</dbReference>
<name>A0A1L3STC6_9HYPH</name>
<dbReference type="Gene3D" id="1.10.10.10">
    <property type="entry name" value="Winged helix-like DNA-binding domain superfamily/Winged helix DNA-binding domain"/>
    <property type="match status" value="1"/>
</dbReference>
<feature type="domain" description="HTH lysR-type" evidence="5">
    <location>
        <begin position="1"/>
        <end position="62"/>
    </location>
</feature>
<dbReference type="AlphaFoldDB" id="A0A1L3STC6"/>
<dbReference type="GO" id="GO:0006351">
    <property type="term" value="P:DNA-templated transcription"/>
    <property type="evidence" value="ECO:0007669"/>
    <property type="project" value="TreeGrafter"/>
</dbReference>
<protein>
    <submittedName>
        <fullName evidence="6">LysR family transcriptional regulator</fullName>
    </submittedName>
</protein>
<evidence type="ECO:0000259" key="5">
    <source>
        <dbReference type="PROSITE" id="PS50931"/>
    </source>
</evidence>
<evidence type="ECO:0000256" key="1">
    <source>
        <dbReference type="ARBA" id="ARBA00009437"/>
    </source>
</evidence>
<dbReference type="STRING" id="1670800.BSQ44_15740"/>
<dbReference type="OrthoDB" id="9807765at2"/>
<dbReference type="Pfam" id="PF03466">
    <property type="entry name" value="LysR_substrate"/>
    <property type="match status" value="1"/>
</dbReference>
<dbReference type="PANTHER" id="PTHR30537">
    <property type="entry name" value="HTH-TYPE TRANSCRIPTIONAL REGULATOR"/>
    <property type="match status" value="1"/>
</dbReference>
<dbReference type="RefSeq" id="WP_072605834.1">
    <property type="nucleotide sequence ID" value="NZ_CP018171.1"/>
</dbReference>
<dbReference type="InterPro" id="IPR036390">
    <property type="entry name" value="WH_DNA-bd_sf"/>
</dbReference>
<proteinExistence type="inferred from homology"/>
<accession>A0A1L3STC6</accession>
<dbReference type="Pfam" id="PF00126">
    <property type="entry name" value="HTH_1"/>
    <property type="match status" value="1"/>
</dbReference>
<evidence type="ECO:0000256" key="4">
    <source>
        <dbReference type="ARBA" id="ARBA00023163"/>
    </source>
</evidence>
<keyword evidence="2" id="KW-0805">Transcription regulation</keyword>
<dbReference type="PROSITE" id="PS50931">
    <property type="entry name" value="HTH_LYSR"/>
    <property type="match status" value="1"/>
</dbReference>